<gene>
    <name evidence="2" type="ORF">DFH94DRAFT_696837</name>
</gene>
<feature type="region of interest" description="Disordered" evidence="1">
    <location>
        <begin position="157"/>
        <end position="187"/>
    </location>
</feature>
<reference evidence="2" key="1">
    <citation type="submission" date="2019-10" db="EMBL/GenBank/DDBJ databases">
        <authorList>
            <consortium name="DOE Joint Genome Institute"/>
            <person name="Kuo A."/>
            <person name="Miyauchi S."/>
            <person name="Kiss E."/>
            <person name="Drula E."/>
            <person name="Kohler A."/>
            <person name="Sanchez-Garcia M."/>
            <person name="Andreopoulos B."/>
            <person name="Barry K.W."/>
            <person name="Bonito G."/>
            <person name="Buee M."/>
            <person name="Carver A."/>
            <person name="Chen C."/>
            <person name="Cichocki N."/>
            <person name="Clum A."/>
            <person name="Culley D."/>
            <person name="Crous P.W."/>
            <person name="Fauchery L."/>
            <person name="Girlanda M."/>
            <person name="Hayes R."/>
            <person name="Keri Z."/>
            <person name="LaButti K."/>
            <person name="Lipzen A."/>
            <person name="Lombard V."/>
            <person name="Magnuson J."/>
            <person name="Maillard F."/>
            <person name="Morin E."/>
            <person name="Murat C."/>
            <person name="Nolan M."/>
            <person name="Ohm R."/>
            <person name="Pangilinan J."/>
            <person name="Pereira M."/>
            <person name="Perotto S."/>
            <person name="Peter M."/>
            <person name="Riley R."/>
            <person name="Sitrit Y."/>
            <person name="Stielow B."/>
            <person name="Szollosi G."/>
            <person name="Zifcakova L."/>
            <person name="Stursova M."/>
            <person name="Spatafora J.W."/>
            <person name="Tedersoo L."/>
            <person name="Vaario L.-M."/>
            <person name="Yamada A."/>
            <person name="Yan M."/>
            <person name="Wang P."/>
            <person name="Xu J."/>
            <person name="Bruns T."/>
            <person name="Baldrian P."/>
            <person name="Vilgalys R."/>
            <person name="Henrissat B."/>
            <person name="Grigoriev I.V."/>
            <person name="Hibbett D."/>
            <person name="Nagy L.G."/>
            <person name="Martin F.M."/>
        </authorList>
    </citation>
    <scope>NUCLEOTIDE SEQUENCE</scope>
    <source>
        <strain evidence="2">Prilba</strain>
    </source>
</reference>
<dbReference type="EMBL" id="WHVB01000024">
    <property type="protein sequence ID" value="KAF8471015.1"/>
    <property type="molecule type" value="Genomic_DNA"/>
</dbReference>
<evidence type="ECO:0000256" key="1">
    <source>
        <dbReference type="SAM" id="MobiDB-lite"/>
    </source>
</evidence>
<feature type="region of interest" description="Disordered" evidence="1">
    <location>
        <begin position="36"/>
        <end position="59"/>
    </location>
</feature>
<dbReference type="Proteomes" id="UP000759537">
    <property type="component" value="Unassembled WGS sequence"/>
</dbReference>
<keyword evidence="3" id="KW-1185">Reference proteome</keyword>
<proteinExistence type="predicted"/>
<feature type="region of interest" description="Disordered" evidence="1">
    <location>
        <begin position="202"/>
        <end position="228"/>
    </location>
</feature>
<feature type="compositionally biased region" description="Polar residues" evidence="1">
    <location>
        <begin position="79"/>
        <end position="96"/>
    </location>
</feature>
<feature type="compositionally biased region" description="Basic and acidic residues" evidence="1">
    <location>
        <begin position="120"/>
        <end position="138"/>
    </location>
</feature>
<feature type="region of interest" description="Disordered" evidence="1">
    <location>
        <begin position="74"/>
        <end position="138"/>
    </location>
</feature>
<feature type="compositionally biased region" description="Basic and acidic residues" evidence="1">
    <location>
        <begin position="209"/>
        <end position="228"/>
    </location>
</feature>
<evidence type="ECO:0000313" key="3">
    <source>
        <dbReference type="Proteomes" id="UP000759537"/>
    </source>
</evidence>
<reference evidence="2" key="2">
    <citation type="journal article" date="2020" name="Nat. Commun.">
        <title>Large-scale genome sequencing of mycorrhizal fungi provides insights into the early evolution of symbiotic traits.</title>
        <authorList>
            <person name="Miyauchi S."/>
            <person name="Kiss E."/>
            <person name="Kuo A."/>
            <person name="Drula E."/>
            <person name="Kohler A."/>
            <person name="Sanchez-Garcia M."/>
            <person name="Morin E."/>
            <person name="Andreopoulos B."/>
            <person name="Barry K.W."/>
            <person name="Bonito G."/>
            <person name="Buee M."/>
            <person name="Carver A."/>
            <person name="Chen C."/>
            <person name="Cichocki N."/>
            <person name="Clum A."/>
            <person name="Culley D."/>
            <person name="Crous P.W."/>
            <person name="Fauchery L."/>
            <person name="Girlanda M."/>
            <person name="Hayes R.D."/>
            <person name="Keri Z."/>
            <person name="LaButti K."/>
            <person name="Lipzen A."/>
            <person name="Lombard V."/>
            <person name="Magnuson J."/>
            <person name="Maillard F."/>
            <person name="Murat C."/>
            <person name="Nolan M."/>
            <person name="Ohm R.A."/>
            <person name="Pangilinan J."/>
            <person name="Pereira M.F."/>
            <person name="Perotto S."/>
            <person name="Peter M."/>
            <person name="Pfister S."/>
            <person name="Riley R."/>
            <person name="Sitrit Y."/>
            <person name="Stielow J.B."/>
            <person name="Szollosi G."/>
            <person name="Zifcakova L."/>
            <person name="Stursova M."/>
            <person name="Spatafora J.W."/>
            <person name="Tedersoo L."/>
            <person name="Vaario L.M."/>
            <person name="Yamada A."/>
            <person name="Yan M."/>
            <person name="Wang P."/>
            <person name="Xu J."/>
            <person name="Bruns T."/>
            <person name="Baldrian P."/>
            <person name="Vilgalys R."/>
            <person name="Dunand C."/>
            <person name="Henrissat B."/>
            <person name="Grigoriev I.V."/>
            <person name="Hibbett D."/>
            <person name="Nagy L.G."/>
            <person name="Martin F.M."/>
        </authorList>
    </citation>
    <scope>NUCLEOTIDE SEQUENCE</scope>
    <source>
        <strain evidence="2">Prilba</strain>
    </source>
</reference>
<dbReference type="AlphaFoldDB" id="A0A9P5JYX2"/>
<sequence>MDPSWHSEPSLLSHNPRLSFSYKEQDELTSQPQAQFFGNIGTEKSLITPGPSSLQPQPYAPYYGSEYQFIPSSVPKMPNHQSQVYGSEDLSFSTDPNDADTPHAASTQYTYPASWRGANRRMEQTETENHNPLSSHRDIYGACGVYAPPESSYMMNAGSSSSLFPESYTEPGEQDDHADATSFPPGQVEGATLDLVAIQGQTATTQEASSERERKAVEKRERDKAKKKVERDNDAVTYARICELLKISSKPKNTLANRILDVVEGLVERQDLEDDLRRQLRETEACLRSLKADMAKLSTGDDADSFLPINAHAMLGDSDTGTILRS</sequence>
<evidence type="ECO:0000313" key="2">
    <source>
        <dbReference type="EMBL" id="KAF8471015.1"/>
    </source>
</evidence>
<accession>A0A9P5JYX2</accession>
<comment type="caution">
    <text evidence="2">The sequence shown here is derived from an EMBL/GenBank/DDBJ whole genome shotgun (WGS) entry which is preliminary data.</text>
</comment>
<organism evidence="2 3">
    <name type="scientific">Russula ochroleuca</name>
    <dbReference type="NCBI Taxonomy" id="152965"/>
    <lineage>
        <taxon>Eukaryota</taxon>
        <taxon>Fungi</taxon>
        <taxon>Dikarya</taxon>
        <taxon>Basidiomycota</taxon>
        <taxon>Agaricomycotina</taxon>
        <taxon>Agaricomycetes</taxon>
        <taxon>Russulales</taxon>
        <taxon>Russulaceae</taxon>
        <taxon>Russula</taxon>
    </lineage>
</organism>
<protein>
    <submittedName>
        <fullName evidence="2">Uncharacterized protein</fullName>
    </submittedName>
</protein>
<dbReference type="OrthoDB" id="3305821at2759"/>
<name>A0A9P5JYX2_9AGAM</name>